<keyword evidence="1" id="KW-0812">Transmembrane</keyword>
<feature type="transmembrane region" description="Helical" evidence="1">
    <location>
        <begin position="382"/>
        <end position="403"/>
    </location>
</feature>
<dbReference type="Gene3D" id="1.10.950.10">
    <property type="entry name" value="Villin headpiece domain"/>
    <property type="match status" value="1"/>
</dbReference>
<accession>A0A812CUJ7</accession>
<dbReference type="GO" id="GO:0005737">
    <property type="term" value="C:cytoplasm"/>
    <property type="evidence" value="ECO:0007669"/>
    <property type="project" value="TreeGrafter"/>
</dbReference>
<dbReference type="SMART" id="SM00153">
    <property type="entry name" value="VHP"/>
    <property type="match status" value="1"/>
</dbReference>
<evidence type="ECO:0000256" key="1">
    <source>
        <dbReference type="SAM" id="Phobius"/>
    </source>
</evidence>
<keyword evidence="5" id="KW-1185">Reference proteome</keyword>
<sequence>MSFYFFFIFSALFLLDNGYEVYLWQGWWPEGDEEIENVLTGSAPARFMVERHCAMQTAVDYCQAKNLSAPIKPYLVYAGLEPLKFINIFPFWSIDETVKELSLKDGKYDGDLVSVEEELNRLSLVRYTFKELLERPLPEDVDPLKLESYLSDEEFMDVLKMTKPDYYSLPAWKQSPTHRCHLFTLICQQSSTCSLLHCQLLFFYVVETFFFLLINIFRLESFKRQISLPVCLCIFFCVSRQEQPRILFTKDKSKWKNKFSGRRSKIFPCQTIFHVIRYFLFLCSQYFYNNFSLLPPLSLSHLFSSSFTSCFFLFPSSSLSFPPCLSLSLLVSLFPSSSLSLSLLVSLSLSSSSLSSFLLTRSLSSSSSSLSLSSSSSSLSSSSSFVCVSLSVLLHLSFLLFLFPHHPSFSFPPRLSLSLLFLISLPSSCLSLSFPPPISPPLLSLFPYSSSLSLFPFLLLCL</sequence>
<protein>
    <submittedName>
        <fullName evidence="4">SVIL</fullName>
    </submittedName>
</protein>
<dbReference type="GO" id="GO:0008154">
    <property type="term" value="P:actin polymerization or depolymerization"/>
    <property type="evidence" value="ECO:0007669"/>
    <property type="project" value="TreeGrafter"/>
</dbReference>
<evidence type="ECO:0000313" key="4">
    <source>
        <dbReference type="EMBL" id="CAE1282563.1"/>
    </source>
</evidence>
<comment type="caution">
    <text evidence="4">The sequence shown here is derived from an EMBL/GenBank/DDBJ whole genome shotgun (WGS) entry which is preliminary data.</text>
</comment>
<evidence type="ECO:0000256" key="2">
    <source>
        <dbReference type="SAM" id="SignalP"/>
    </source>
</evidence>
<evidence type="ECO:0000313" key="5">
    <source>
        <dbReference type="Proteomes" id="UP000597762"/>
    </source>
</evidence>
<dbReference type="OrthoDB" id="28894at2759"/>
<dbReference type="InterPro" id="IPR003128">
    <property type="entry name" value="Villin_headpiece"/>
</dbReference>
<dbReference type="Gene3D" id="3.40.20.10">
    <property type="entry name" value="Severin"/>
    <property type="match status" value="1"/>
</dbReference>
<keyword evidence="1" id="KW-1133">Transmembrane helix</keyword>
<dbReference type="Pfam" id="PF02209">
    <property type="entry name" value="VHP"/>
    <property type="match status" value="1"/>
</dbReference>
<reference evidence="4" key="1">
    <citation type="submission" date="2021-01" db="EMBL/GenBank/DDBJ databases">
        <authorList>
            <person name="Li R."/>
            <person name="Bekaert M."/>
        </authorList>
    </citation>
    <scope>NUCLEOTIDE SEQUENCE</scope>
    <source>
        <strain evidence="4">Farmed</strain>
    </source>
</reference>
<dbReference type="GO" id="GO:0051014">
    <property type="term" value="P:actin filament severing"/>
    <property type="evidence" value="ECO:0007669"/>
    <property type="project" value="TreeGrafter"/>
</dbReference>
<feature type="chain" id="PRO_5033040691" evidence="2">
    <location>
        <begin position="19"/>
        <end position="462"/>
    </location>
</feature>
<dbReference type="InterPro" id="IPR029006">
    <property type="entry name" value="ADF-H/Gelsolin-like_dom_sf"/>
</dbReference>
<dbReference type="GO" id="GO:0015629">
    <property type="term" value="C:actin cytoskeleton"/>
    <property type="evidence" value="ECO:0007669"/>
    <property type="project" value="TreeGrafter"/>
</dbReference>
<dbReference type="GO" id="GO:0051015">
    <property type="term" value="F:actin filament binding"/>
    <property type="evidence" value="ECO:0007669"/>
    <property type="project" value="InterPro"/>
</dbReference>
<feature type="signal peptide" evidence="2">
    <location>
        <begin position="1"/>
        <end position="18"/>
    </location>
</feature>
<dbReference type="PANTHER" id="PTHR11977:SF45">
    <property type="entry name" value="SUPERVILLIN"/>
    <property type="match status" value="1"/>
</dbReference>
<gene>
    <name evidence="4" type="ORF">SPHA_43528</name>
</gene>
<feature type="transmembrane region" description="Helical" evidence="1">
    <location>
        <begin position="200"/>
        <end position="217"/>
    </location>
</feature>
<dbReference type="Proteomes" id="UP000597762">
    <property type="component" value="Unassembled WGS sequence"/>
</dbReference>
<dbReference type="PROSITE" id="PS51089">
    <property type="entry name" value="HP"/>
    <property type="match status" value="1"/>
</dbReference>
<dbReference type="GO" id="GO:0005546">
    <property type="term" value="F:phosphatidylinositol-4,5-bisphosphate binding"/>
    <property type="evidence" value="ECO:0007669"/>
    <property type="project" value="TreeGrafter"/>
</dbReference>
<feature type="transmembrane region" description="Helical" evidence="1">
    <location>
        <begin position="266"/>
        <end position="287"/>
    </location>
</feature>
<dbReference type="AlphaFoldDB" id="A0A812CUJ7"/>
<keyword evidence="1" id="KW-0472">Membrane</keyword>
<dbReference type="SUPFAM" id="SSF55753">
    <property type="entry name" value="Actin depolymerizing proteins"/>
    <property type="match status" value="1"/>
</dbReference>
<evidence type="ECO:0000259" key="3">
    <source>
        <dbReference type="PROSITE" id="PS51089"/>
    </source>
</evidence>
<dbReference type="InterPro" id="IPR036886">
    <property type="entry name" value="Villin_headpiece_dom_sf"/>
</dbReference>
<proteinExistence type="predicted"/>
<organism evidence="4 5">
    <name type="scientific">Acanthosepion pharaonis</name>
    <name type="common">Pharaoh cuttlefish</name>
    <name type="synonym">Sepia pharaonis</name>
    <dbReference type="NCBI Taxonomy" id="158019"/>
    <lineage>
        <taxon>Eukaryota</taxon>
        <taxon>Metazoa</taxon>
        <taxon>Spiralia</taxon>
        <taxon>Lophotrochozoa</taxon>
        <taxon>Mollusca</taxon>
        <taxon>Cephalopoda</taxon>
        <taxon>Coleoidea</taxon>
        <taxon>Decapodiformes</taxon>
        <taxon>Sepiida</taxon>
        <taxon>Sepiina</taxon>
        <taxon>Sepiidae</taxon>
        <taxon>Acanthosepion</taxon>
    </lineage>
</organism>
<dbReference type="GO" id="GO:0051016">
    <property type="term" value="P:barbed-end actin filament capping"/>
    <property type="evidence" value="ECO:0007669"/>
    <property type="project" value="TreeGrafter"/>
</dbReference>
<dbReference type="InterPro" id="IPR007122">
    <property type="entry name" value="Villin/Gelsolin"/>
</dbReference>
<dbReference type="EMBL" id="CAHIKZ030002189">
    <property type="protein sequence ID" value="CAE1282563.1"/>
    <property type="molecule type" value="Genomic_DNA"/>
</dbReference>
<dbReference type="SUPFAM" id="SSF47050">
    <property type="entry name" value="VHP, Villin headpiece domain"/>
    <property type="match status" value="1"/>
</dbReference>
<dbReference type="PANTHER" id="PTHR11977">
    <property type="entry name" value="VILLIN"/>
    <property type="match status" value="1"/>
</dbReference>
<feature type="transmembrane region" description="Helical" evidence="1">
    <location>
        <begin position="415"/>
        <end position="435"/>
    </location>
</feature>
<keyword evidence="2" id="KW-0732">Signal</keyword>
<name>A0A812CUJ7_ACAPH</name>
<feature type="domain" description="HP" evidence="3">
    <location>
        <begin position="121"/>
        <end position="184"/>
    </location>
</feature>